<dbReference type="Gene3D" id="3.40.50.2300">
    <property type="match status" value="2"/>
</dbReference>
<keyword evidence="2 6" id="KW-0238">DNA-binding</keyword>
<feature type="region of interest" description="Disordered" evidence="4">
    <location>
        <begin position="1"/>
        <end position="35"/>
    </location>
</feature>
<evidence type="ECO:0000256" key="1">
    <source>
        <dbReference type="ARBA" id="ARBA00023015"/>
    </source>
</evidence>
<dbReference type="Gene3D" id="1.10.260.40">
    <property type="entry name" value="lambda repressor-like DNA-binding domains"/>
    <property type="match status" value="1"/>
</dbReference>
<organism evidence="6 7">
    <name type="scientific">Pseudaquabacterium rugosum</name>
    <dbReference type="NCBI Taxonomy" id="2984194"/>
    <lineage>
        <taxon>Bacteria</taxon>
        <taxon>Pseudomonadati</taxon>
        <taxon>Pseudomonadota</taxon>
        <taxon>Betaproteobacteria</taxon>
        <taxon>Burkholderiales</taxon>
        <taxon>Sphaerotilaceae</taxon>
        <taxon>Pseudaquabacterium</taxon>
    </lineage>
</organism>
<dbReference type="InterPro" id="IPR000843">
    <property type="entry name" value="HTH_LacI"/>
</dbReference>
<evidence type="ECO:0000256" key="2">
    <source>
        <dbReference type="ARBA" id="ARBA00023125"/>
    </source>
</evidence>
<protein>
    <submittedName>
        <fullName evidence="6">LacI family DNA-binding transcriptional regulator</fullName>
    </submittedName>
</protein>
<reference evidence="6 7" key="1">
    <citation type="submission" date="2024-04" db="EMBL/GenBank/DDBJ databases">
        <title>Novel species of the genus Ideonella isolated from streams.</title>
        <authorList>
            <person name="Lu H."/>
        </authorList>
    </citation>
    <scope>NUCLEOTIDE SEQUENCE [LARGE SCALE GENOMIC DNA]</scope>
    <source>
        <strain evidence="6 7">BYS139W</strain>
    </source>
</reference>
<feature type="compositionally biased region" description="Low complexity" evidence="4">
    <location>
        <begin position="7"/>
        <end position="17"/>
    </location>
</feature>
<dbReference type="InterPro" id="IPR010982">
    <property type="entry name" value="Lambda_DNA-bd_dom_sf"/>
</dbReference>
<keyword evidence="1" id="KW-0805">Transcription regulation</keyword>
<proteinExistence type="predicted"/>
<accession>A0ABU9BFM0</accession>
<dbReference type="PANTHER" id="PTHR30146:SF109">
    <property type="entry name" value="HTH-TYPE TRANSCRIPTIONAL REGULATOR GALS"/>
    <property type="match status" value="1"/>
</dbReference>
<dbReference type="SUPFAM" id="SSF53822">
    <property type="entry name" value="Periplasmic binding protein-like I"/>
    <property type="match status" value="1"/>
</dbReference>
<dbReference type="RefSeq" id="WP_341376534.1">
    <property type="nucleotide sequence ID" value="NZ_JBBUTF010000030.1"/>
</dbReference>
<evidence type="ECO:0000313" key="7">
    <source>
        <dbReference type="Proteomes" id="UP001368500"/>
    </source>
</evidence>
<dbReference type="CDD" id="cd01392">
    <property type="entry name" value="HTH_LacI"/>
    <property type="match status" value="1"/>
</dbReference>
<dbReference type="SUPFAM" id="SSF47413">
    <property type="entry name" value="lambda repressor-like DNA-binding domains"/>
    <property type="match status" value="1"/>
</dbReference>
<evidence type="ECO:0000256" key="3">
    <source>
        <dbReference type="ARBA" id="ARBA00023163"/>
    </source>
</evidence>
<dbReference type="SMART" id="SM00354">
    <property type="entry name" value="HTH_LACI"/>
    <property type="match status" value="1"/>
</dbReference>
<dbReference type="GO" id="GO:0003677">
    <property type="term" value="F:DNA binding"/>
    <property type="evidence" value="ECO:0007669"/>
    <property type="project" value="UniProtKB-KW"/>
</dbReference>
<dbReference type="Pfam" id="PF00356">
    <property type="entry name" value="LacI"/>
    <property type="match status" value="1"/>
</dbReference>
<gene>
    <name evidence="6" type="ORF">AACH11_22535</name>
</gene>
<evidence type="ECO:0000256" key="4">
    <source>
        <dbReference type="SAM" id="MobiDB-lite"/>
    </source>
</evidence>
<dbReference type="InterPro" id="IPR028082">
    <property type="entry name" value="Peripla_BP_I"/>
</dbReference>
<feature type="domain" description="HTH lacI-type" evidence="5">
    <location>
        <begin position="37"/>
        <end position="91"/>
    </location>
</feature>
<sequence length="369" mass="40266">MPRRSTPSSDPVPAADPARPDDDAPPRPAAPGESRKVTAIDVAERAGVSRWTVSRAFTDGASVAPEVRERILEVATELGYRPNLLARGLIKRRSQLIGVVVDELANPNLMPVLDEITRQLQREGHLSILLNISDRTAQRPLLTLADQFQVDGLIFLGTVLTDDLVRLALEVRHIPLVVLYRSTVHPEIQVVSTDGRAAGRALADLVAAEGAGHVAYMSGTPSESTQLRRLDGFREGLSGHGLALRTVIGTDHYRRDCGASALHALLESRAPQDWPDMLFCETDILAIGAIDLLRQRGLEGRIGILGFDDIELASSPTYDLTTWHQPMKALVTEGVRRLLGGEVTQPQQHLSGWLVRRGSHRRTRPPVAG</sequence>
<dbReference type="Pfam" id="PF00532">
    <property type="entry name" value="Peripla_BP_1"/>
    <property type="match status" value="1"/>
</dbReference>
<dbReference type="InterPro" id="IPR001761">
    <property type="entry name" value="Peripla_BP/Lac1_sug-bd_dom"/>
</dbReference>
<name>A0ABU9BFM0_9BURK</name>
<dbReference type="PROSITE" id="PS50932">
    <property type="entry name" value="HTH_LACI_2"/>
    <property type="match status" value="1"/>
</dbReference>
<comment type="caution">
    <text evidence="6">The sequence shown here is derived from an EMBL/GenBank/DDBJ whole genome shotgun (WGS) entry which is preliminary data.</text>
</comment>
<dbReference type="PANTHER" id="PTHR30146">
    <property type="entry name" value="LACI-RELATED TRANSCRIPTIONAL REPRESSOR"/>
    <property type="match status" value="1"/>
</dbReference>
<keyword evidence="3" id="KW-0804">Transcription</keyword>
<evidence type="ECO:0000313" key="6">
    <source>
        <dbReference type="EMBL" id="MEK8028747.1"/>
    </source>
</evidence>
<evidence type="ECO:0000259" key="5">
    <source>
        <dbReference type="PROSITE" id="PS50932"/>
    </source>
</evidence>
<dbReference type="Proteomes" id="UP001368500">
    <property type="component" value="Unassembled WGS sequence"/>
</dbReference>
<keyword evidence="7" id="KW-1185">Reference proteome</keyword>
<dbReference type="EMBL" id="JBBUTF010000030">
    <property type="protein sequence ID" value="MEK8028747.1"/>
    <property type="molecule type" value="Genomic_DNA"/>
</dbReference>